<dbReference type="EMBL" id="DF977478">
    <property type="protein sequence ID" value="GAP88647.1"/>
    <property type="molecule type" value="Genomic_DNA"/>
</dbReference>
<dbReference type="Proteomes" id="UP000054516">
    <property type="component" value="Unassembled WGS sequence"/>
</dbReference>
<proteinExistence type="predicted"/>
<reference evidence="2" key="1">
    <citation type="submission" date="2016-03" db="EMBL/GenBank/DDBJ databases">
        <title>Draft genome sequence of Rosellinia necatrix.</title>
        <authorList>
            <person name="Kanematsu S."/>
        </authorList>
    </citation>
    <scope>NUCLEOTIDE SEQUENCE [LARGE SCALE GENOMIC DNA]</scope>
    <source>
        <strain evidence="2">W97</strain>
    </source>
</reference>
<accession>A0A1W2TK57</accession>
<organism evidence="2">
    <name type="scientific">Rosellinia necatrix</name>
    <name type="common">White root-rot fungus</name>
    <dbReference type="NCBI Taxonomy" id="77044"/>
    <lineage>
        <taxon>Eukaryota</taxon>
        <taxon>Fungi</taxon>
        <taxon>Dikarya</taxon>
        <taxon>Ascomycota</taxon>
        <taxon>Pezizomycotina</taxon>
        <taxon>Sordariomycetes</taxon>
        <taxon>Xylariomycetidae</taxon>
        <taxon>Xylariales</taxon>
        <taxon>Xylariaceae</taxon>
        <taxon>Rosellinia</taxon>
    </lineage>
</organism>
<feature type="region of interest" description="Disordered" evidence="1">
    <location>
        <begin position="1"/>
        <end position="22"/>
    </location>
</feature>
<gene>
    <name evidence="2" type="ORF">SAMD00023353_3300590</name>
</gene>
<dbReference type="OrthoDB" id="4687634at2759"/>
<sequence>MTTPAGSEGPHEGGHPPDPLAMNDEELAEFARVYELRLLPAIKSVLNQAPIGGSVFFTRRRILTIFTRVEAPPIIRQQIESAVAAELNENLRGKVSLAFRVGHIIRRGG</sequence>
<dbReference type="AlphaFoldDB" id="A0A1W2TK57"/>
<keyword evidence="3" id="KW-1185">Reference proteome</keyword>
<evidence type="ECO:0000313" key="2">
    <source>
        <dbReference type="EMBL" id="GAP88647.1"/>
    </source>
</evidence>
<evidence type="ECO:0000256" key="1">
    <source>
        <dbReference type="SAM" id="MobiDB-lite"/>
    </source>
</evidence>
<name>A0A1W2TK57_ROSNE</name>
<protein>
    <submittedName>
        <fullName evidence="2">Uncharacterized protein</fullName>
    </submittedName>
</protein>
<evidence type="ECO:0000313" key="3">
    <source>
        <dbReference type="Proteomes" id="UP000054516"/>
    </source>
</evidence>